<dbReference type="Proteomes" id="UP000184300">
    <property type="component" value="Unassembled WGS sequence"/>
</dbReference>
<keyword evidence="2" id="KW-1185">Reference proteome</keyword>
<dbReference type="RefSeq" id="XP_022402370.1">
    <property type="nucleotide sequence ID" value="XM_022546299.1"/>
</dbReference>
<gene>
    <name evidence="1" type="ORF">ASPGLDRAFT_45663</name>
</gene>
<name>A0A1L9VP55_ASPGL</name>
<accession>A0A1L9VP55</accession>
<evidence type="ECO:0000313" key="2">
    <source>
        <dbReference type="Proteomes" id="UP000184300"/>
    </source>
</evidence>
<organism evidence="1 2">
    <name type="scientific">Aspergillus glaucus CBS 516.65</name>
    <dbReference type="NCBI Taxonomy" id="1160497"/>
    <lineage>
        <taxon>Eukaryota</taxon>
        <taxon>Fungi</taxon>
        <taxon>Dikarya</taxon>
        <taxon>Ascomycota</taxon>
        <taxon>Pezizomycotina</taxon>
        <taxon>Eurotiomycetes</taxon>
        <taxon>Eurotiomycetidae</taxon>
        <taxon>Eurotiales</taxon>
        <taxon>Aspergillaceae</taxon>
        <taxon>Aspergillus</taxon>
        <taxon>Aspergillus subgen. Aspergillus</taxon>
    </lineage>
</organism>
<sequence>MSEARPRCTPFQPPDWLVTHGAALFSALPFYSRRLCYWSPQPTRGILCAGPSTPYI</sequence>
<dbReference type="VEuPathDB" id="FungiDB:ASPGLDRAFT_45663"/>
<evidence type="ECO:0000313" key="1">
    <source>
        <dbReference type="EMBL" id="OJJ85672.1"/>
    </source>
</evidence>
<dbReference type="AlphaFoldDB" id="A0A1L9VP55"/>
<dbReference type="EMBL" id="KV878894">
    <property type="protein sequence ID" value="OJJ85672.1"/>
    <property type="molecule type" value="Genomic_DNA"/>
</dbReference>
<proteinExistence type="predicted"/>
<dbReference type="GeneID" id="34462560"/>
<reference evidence="2" key="1">
    <citation type="journal article" date="2017" name="Genome Biol.">
        <title>Comparative genomics reveals high biological diversity and specific adaptations in the industrially and medically important fungal genus Aspergillus.</title>
        <authorList>
            <person name="de Vries R.P."/>
            <person name="Riley R."/>
            <person name="Wiebenga A."/>
            <person name="Aguilar-Osorio G."/>
            <person name="Amillis S."/>
            <person name="Uchima C.A."/>
            <person name="Anderluh G."/>
            <person name="Asadollahi M."/>
            <person name="Askin M."/>
            <person name="Barry K."/>
            <person name="Battaglia E."/>
            <person name="Bayram O."/>
            <person name="Benocci T."/>
            <person name="Braus-Stromeyer S.A."/>
            <person name="Caldana C."/>
            <person name="Canovas D."/>
            <person name="Cerqueira G.C."/>
            <person name="Chen F."/>
            <person name="Chen W."/>
            <person name="Choi C."/>
            <person name="Clum A."/>
            <person name="Dos Santos R.A."/>
            <person name="Damasio A.R."/>
            <person name="Diallinas G."/>
            <person name="Emri T."/>
            <person name="Fekete E."/>
            <person name="Flipphi M."/>
            <person name="Freyberg S."/>
            <person name="Gallo A."/>
            <person name="Gournas C."/>
            <person name="Habgood R."/>
            <person name="Hainaut M."/>
            <person name="Harispe M.L."/>
            <person name="Henrissat B."/>
            <person name="Hilden K.S."/>
            <person name="Hope R."/>
            <person name="Hossain A."/>
            <person name="Karabika E."/>
            <person name="Karaffa L."/>
            <person name="Karanyi Z."/>
            <person name="Krasevec N."/>
            <person name="Kuo A."/>
            <person name="Kusch H."/>
            <person name="LaButti K."/>
            <person name="Lagendijk E.L."/>
            <person name="Lapidus A."/>
            <person name="Levasseur A."/>
            <person name="Lindquist E."/>
            <person name="Lipzen A."/>
            <person name="Logrieco A.F."/>
            <person name="MacCabe A."/>
            <person name="Maekelae M.R."/>
            <person name="Malavazi I."/>
            <person name="Melin P."/>
            <person name="Meyer V."/>
            <person name="Mielnichuk N."/>
            <person name="Miskei M."/>
            <person name="Molnar A.P."/>
            <person name="Mule G."/>
            <person name="Ngan C.Y."/>
            <person name="Orejas M."/>
            <person name="Orosz E."/>
            <person name="Ouedraogo J.P."/>
            <person name="Overkamp K.M."/>
            <person name="Park H.-S."/>
            <person name="Perrone G."/>
            <person name="Piumi F."/>
            <person name="Punt P.J."/>
            <person name="Ram A.F."/>
            <person name="Ramon A."/>
            <person name="Rauscher S."/>
            <person name="Record E."/>
            <person name="Riano-Pachon D.M."/>
            <person name="Robert V."/>
            <person name="Roehrig J."/>
            <person name="Ruller R."/>
            <person name="Salamov A."/>
            <person name="Salih N.S."/>
            <person name="Samson R.A."/>
            <person name="Sandor E."/>
            <person name="Sanguinetti M."/>
            <person name="Schuetze T."/>
            <person name="Sepcic K."/>
            <person name="Shelest E."/>
            <person name="Sherlock G."/>
            <person name="Sophianopoulou V."/>
            <person name="Squina F.M."/>
            <person name="Sun H."/>
            <person name="Susca A."/>
            <person name="Todd R.B."/>
            <person name="Tsang A."/>
            <person name="Unkles S.E."/>
            <person name="van de Wiele N."/>
            <person name="van Rossen-Uffink D."/>
            <person name="Oliveira J.V."/>
            <person name="Vesth T.C."/>
            <person name="Visser J."/>
            <person name="Yu J.-H."/>
            <person name="Zhou M."/>
            <person name="Andersen M.R."/>
            <person name="Archer D.B."/>
            <person name="Baker S.E."/>
            <person name="Benoit I."/>
            <person name="Brakhage A.A."/>
            <person name="Braus G.H."/>
            <person name="Fischer R."/>
            <person name="Frisvad J.C."/>
            <person name="Goldman G.H."/>
            <person name="Houbraken J."/>
            <person name="Oakley B."/>
            <person name="Pocsi I."/>
            <person name="Scazzocchio C."/>
            <person name="Seiboth B."/>
            <person name="vanKuyk P.A."/>
            <person name="Wortman J."/>
            <person name="Dyer P.S."/>
            <person name="Grigoriev I.V."/>
        </authorList>
    </citation>
    <scope>NUCLEOTIDE SEQUENCE [LARGE SCALE GENOMIC DNA]</scope>
    <source>
        <strain evidence="2">CBS 516.65</strain>
    </source>
</reference>
<protein>
    <submittedName>
        <fullName evidence="1">Uncharacterized protein</fullName>
    </submittedName>
</protein>